<dbReference type="PANTHER" id="PTHR48081:SF13">
    <property type="entry name" value="ALPHA_BETA HYDROLASE"/>
    <property type="match status" value="1"/>
</dbReference>
<reference evidence="3 4" key="1">
    <citation type="submission" date="2016-10" db="EMBL/GenBank/DDBJ databases">
        <authorList>
            <person name="de Groot N.N."/>
        </authorList>
    </citation>
    <scope>NUCLEOTIDE SEQUENCE [LARGE SCALE GENOMIC DNA]</scope>
    <source>
        <strain evidence="3 4">DSM 44468</strain>
    </source>
</reference>
<dbReference type="SUPFAM" id="SSF53474">
    <property type="entry name" value="alpha/beta-Hydrolases"/>
    <property type="match status" value="1"/>
</dbReference>
<dbReference type="InterPro" id="IPR049492">
    <property type="entry name" value="BD-FAE-like_dom"/>
</dbReference>
<dbReference type="RefSeq" id="WP_091512081.1">
    <property type="nucleotide sequence ID" value="NZ_CBDQZW010000036.1"/>
</dbReference>
<dbReference type="OrthoDB" id="9803828at2"/>
<protein>
    <submittedName>
        <fullName evidence="3">Acetyl esterase/lipase</fullName>
    </submittedName>
</protein>
<dbReference type="Gene3D" id="3.40.50.1820">
    <property type="entry name" value="alpha/beta hydrolase"/>
    <property type="match status" value="1"/>
</dbReference>
<evidence type="ECO:0000259" key="2">
    <source>
        <dbReference type="Pfam" id="PF20434"/>
    </source>
</evidence>
<evidence type="ECO:0000313" key="4">
    <source>
        <dbReference type="Proteomes" id="UP000199025"/>
    </source>
</evidence>
<dbReference type="InterPro" id="IPR050300">
    <property type="entry name" value="GDXG_lipolytic_enzyme"/>
</dbReference>
<dbReference type="PANTHER" id="PTHR48081">
    <property type="entry name" value="AB HYDROLASE SUPERFAMILY PROTEIN C4A8.06C"/>
    <property type="match status" value="1"/>
</dbReference>
<organism evidence="3 4">
    <name type="scientific">Amycolatopsis sacchari</name>
    <dbReference type="NCBI Taxonomy" id="115433"/>
    <lineage>
        <taxon>Bacteria</taxon>
        <taxon>Bacillati</taxon>
        <taxon>Actinomycetota</taxon>
        <taxon>Actinomycetes</taxon>
        <taxon>Pseudonocardiales</taxon>
        <taxon>Pseudonocardiaceae</taxon>
        <taxon>Amycolatopsis</taxon>
    </lineage>
</organism>
<sequence length="295" mass="31146">MPHPSELVAPVDYAALAPAGITEPRPVSVLPGARSYLNVAYATMIGWRPLRLDLHVPTGPGPYPVVVYAHGGSFVGGIPAIGPWHDLPRRGIAVASVAYRLAGEVSFPEPVEDLRAAIRWVRASADRFGLAADRIAGWGSSAGGYLMTMAALTGTRPLGREVGTHLDVSPALSAVVDHYGVADLARLREDAHENTEEQLRAIDAIVAQFLGSCPPSAADPLALAGPGAPPFLIMHGDDDHRVGLAQSKRLQKGLSRAGVSATLVVVPGADHAAPEFSSPELVDRAVRFLFESWEM</sequence>
<proteinExistence type="predicted"/>
<evidence type="ECO:0000313" key="3">
    <source>
        <dbReference type="EMBL" id="SFK27185.1"/>
    </source>
</evidence>
<keyword evidence="4" id="KW-1185">Reference proteome</keyword>
<dbReference type="Pfam" id="PF20434">
    <property type="entry name" value="BD-FAE"/>
    <property type="match status" value="1"/>
</dbReference>
<dbReference type="EMBL" id="FORP01000017">
    <property type="protein sequence ID" value="SFK27185.1"/>
    <property type="molecule type" value="Genomic_DNA"/>
</dbReference>
<name>A0A1I3Y5U3_9PSEU</name>
<accession>A0A1I3Y5U3</accession>
<feature type="domain" description="BD-FAE-like" evidence="2">
    <location>
        <begin position="52"/>
        <end position="253"/>
    </location>
</feature>
<keyword evidence="1" id="KW-0378">Hydrolase</keyword>
<gene>
    <name evidence="3" type="ORF">SAMN05421835_11711</name>
</gene>
<dbReference type="Proteomes" id="UP000199025">
    <property type="component" value="Unassembled WGS sequence"/>
</dbReference>
<dbReference type="STRING" id="115433.SAMN05421835_11711"/>
<dbReference type="AlphaFoldDB" id="A0A1I3Y5U3"/>
<dbReference type="InterPro" id="IPR029058">
    <property type="entry name" value="AB_hydrolase_fold"/>
</dbReference>
<dbReference type="GO" id="GO:0016787">
    <property type="term" value="F:hydrolase activity"/>
    <property type="evidence" value="ECO:0007669"/>
    <property type="project" value="UniProtKB-KW"/>
</dbReference>
<evidence type="ECO:0000256" key="1">
    <source>
        <dbReference type="ARBA" id="ARBA00022801"/>
    </source>
</evidence>